<sequence>MNRSEARRAVHALIRCWLGERTCLDDDSELRDLGLERDDLEELLWRLEDRFGLCVPTGEEQRALQELRCVQELIEWLLEMSRRQED</sequence>
<dbReference type="EMBL" id="WHUV01000001">
    <property type="protein sequence ID" value="MQA52926.1"/>
    <property type="molecule type" value="Genomic_DNA"/>
</dbReference>
<evidence type="ECO:0000313" key="2">
    <source>
        <dbReference type="Proteomes" id="UP000486534"/>
    </source>
</evidence>
<dbReference type="AlphaFoldDB" id="A0A7X1PIS1"/>
<evidence type="ECO:0008006" key="3">
    <source>
        <dbReference type="Google" id="ProtNLM"/>
    </source>
</evidence>
<dbReference type="Proteomes" id="UP000486534">
    <property type="component" value="Unassembled WGS sequence"/>
</dbReference>
<proteinExistence type="predicted"/>
<evidence type="ECO:0000313" key="1">
    <source>
        <dbReference type="EMBL" id="MQA52926.1"/>
    </source>
</evidence>
<gene>
    <name evidence="1" type="ORF">GDH07_06235</name>
</gene>
<reference evidence="1 2" key="1">
    <citation type="submission" date="2019-10" db="EMBL/GenBank/DDBJ databases">
        <title>Pseudomonas dajingensis sp. nov., isolated from the profound head ulcers of farmed Murray cod (Maccullochella peelii peelii).</title>
        <authorList>
            <person name="Liu Y."/>
        </authorList>
    </citation>
    <scope>NUCLEOTIDE SEQUENCE [LARGE SCALE GENOMIC DNA]</scope>
    <source>
        <strain evidence="1 2">MC042</strain>
    </source>
</reference>
<protein>
    <recommendedName>
        <fullName evidence="3">Acyl carrier protein</fullName>
    </recommendedName>
</protein>
<dbReference type="SUPFAM" id="SSF47336">
    <property type="entry name" value="ACP-like"/>
    <property type="match status" value="1"/>
</dbReference>
<dbReference type="Gene3D" id="1.10.1200.10">
    <property type="entry name" value="ACP-like"/>
    <property type="match status" value="1"/>
</dbReference>
<name>A0A7X1PIS1_9PSED</name>
<comment type="caution">
    <text evidence="1">The sequence shown here is derived from an EMBL/GenBank/DDBJ whole genome shotgun (WGS) entry which is preliminary data.</text>
</comment>
<dbReference type="RefSeq" id="WP_152896932.1">
    <property type="nucleotide sequence ID" value="NZ_JBLAVA010000002.1"/>
</dbReference>
<accession>A0A7X1PIS1</accession>
<organism evidence="1 2">
    <name type="scientific">Pseudomonas piscis</name>
    <dbReference type="NCBI Taxonomy" id="2614538"/>
    <lineage>
        <taxon>Bacteria</taxon>
        <taxon>Pseudomonadati</taxon>
        <taxon>Pseudomonadota</taxon>
        <taxon>Gammaproteobacteria</taxon>
        <taxon>Pseudomonadales</taxon>
        <taxon>Pseudomonadaceae</taxon>
        <taxon>Pseudomonas</taxon>
    </lineage>
</organism>
<dbReference type="InterPro" id="IPR036736">
    <property type="entry name" value="ACP-like_sf"/>
</dbReference>